<evidence type="ECO:0000313" key="5">
    <source>
        <dbReference type="Proteomes" id="UP001501495"/>
    </source>
</evidence>
<reference evidence="5" key="1">
    <citation type="journal article" date="2019" name="Int. J. Syst. Evol. Microbiol.">
        <title>The Global Catalogue of Microorganisms (GCM) 10K type strain sequencing project: providing services to taxonomists for standard genome sequencing and annotation.</title>
        <authorList>
            <consortium name="The Broad Institute Genomics Platform"/>
            <consortium name="The Broad Institute Genome Sequencing Center for Infectious Disease"/>
            <person name="Wu L."/>
            <person name="Ma J."/>
        </authorList>
    </citation>
    <scope>NUCLEOTIDE SEQUENCE [LARGE SCALE GENOMIC DNA]</scope>
    <source>
        <strain evidence="5">JCM 16703</strain>
    </source>
</reference>
<feature type="signal peptide" evidence="1">
    <location>
        <begin position="1"/>
        <end position="36"/>
    </location>
</feature>
<name>A0ABP7XNI1_9ACTN</name>
<keyword evidence="1" id="KW-0732">Signal</keyword>
<evidence type="ECO:0008006" key="6">
    <source>
        <dbReference type="Google" id="ProtNLM"/>
    </source>
</evidence>
<gene>
    <name evidence="4" type="ORF">GCM10022215_28170</name>
</gene>
<evidence type="ECO:0000313" key="4">
    <source>
        <dbReference type="EMBL" id="GAA4122369.1"/>
    </source>
</evidence>
<dbReference type="Pfam" id="PF08924">
    <property type="entry name" value="Rv2525c_GlyHyd-like"/>
    <property type="match status" value="1"/>
</dbReference>
<dbReference type="Proteomes" id="UP001501495">
    <property type="component" value="Unassembled WGS sequence"/>
</dbReference>
<sequence>MDAPTTRRRPRTTPRPRLLAGLAALALGASVLVSHAAPSTPRIALTASTQNRVTPGDFTGYGFDQCHTPSQKAMDTWWTTSPFTAVGVYLSGNSRACRDQPNLTSTWVSTQLQRGWRILPITLGPQASCQPRFPRYDDDPKINPKPGSTGLYPKAAAQGVAEAKSAVAAAQAVGIVAGSTLWYDLEGFDATKTACRESALRFLSSWTEQLHALGYVSGVYSSAGSGIKMLDDARVERPDAFTLPDAIWIARWDGAANTSTSYIRNDGWRPGGRVKQYQGGHDETWGGVTINIDRNFLQLGRGSRAPKAPEHCGGTDLDLRDFTAVRPTRTAADGTTTSSDPAVVSALQCRLTEAGLYKGRIDGVYGATTQTAANAWQQKVGRTAKPKFDRRDWMTLLGAGRVRVLKFGSVGEDVRRVQRALNAASTESQVPVSGVFGLATETAVKAYQARLDLPAGGVLDAATWAALQQGLRN</sequence>
<dbReference type="SUPFAM" id="SSF47090">
    <property type="entry name" value="PGBD-like"/>
    <property type="match status" value="2"/>
</dbReference>
<protein>
    <recommendedName>
        <fullName evidence="6">DUF1906 domain-containing protein</fullName>
    </recommendedName>
</protein>
<feature type="domain" description="Peptidoglycan binding-like" evidence="2">
    <location>
        <begin position="411"/>
        <end position="467"/>
    </location>
</feature>
<proteinExistence type="predicted"/>
<evidence type="ECO:0000256" key="1">
    <source>
        <dbReference type="SAM" id="SignalP"/>
    </source>
</evidence>
<feature type="domain" description="Rv2525c-like glycoside hydrolase-like" evidence="3">
    <location>
        <begin position="77"/>
        <end position="296"/>
    </location>
</feature>
<keyword evidence="5" id="KW-1185">Reference proteome</keyword>
<feature type="chain" id="PRO_5045786181" description="DUF1906 domain-containing protein" evidence="1">
    <location>
        <begin position="37"/>
        <end position="473"/>
    </location>
</feature>
<evidence type="ECO:0000259" key="2">
    <source>
        <dbReference type="Pfam" id="PF01471"/>
    </source>
</evidence>
<dbReference type="SUPFAM" id="SSF51445">
    <property type="entry name" value="(Trans)glycosidases"/>
    <property type="match status" value="1"/>
</dbReference>
<dbReference type="InterPro" id="IPR036366">
    <property type="entry name" value="PGBDSf"/>
</dbReference>
<accession>A0ABP7XNI1</accession>
<dbReference type="Pfam" id="PF01471">
    <property type="entry name" value="PG_binding_1"/>
    <property type="match status" value="2"/>
</dbReference>
<dbReference type="InterPro" id="IPR002477">
    <property type="entry name" value="Peptidoglycan-bd-like"/>
</dbReference>
<organism evidence="4 5">
    <name type="scientific">Nocardioides fonticola</name>
    <dbReference type="NCBI Taxonomy" id="450363"/>
    <lineage>
        <taxon>Bacteria</taxon>
        <taxon>Bacillati</taxon>
        <taxon>Actinomycetota</taxon>
        <taxon>Actinomycetes</taxon>
        <taxon>Propionibacteriales</taxon>
        <taxon>Nocardioidaceae</taxon>
        <taxon>Nocardioides</taxon>
    </lineage>
</organism>
<comment type="caution">
    <text evidence="4">The sequence shown here is derived from an EMBL/GenBank/DDBJ whole genome shotgun (WGS) entry which is preliminary data.</text>
</comment>
<dbReference type="EMBL" id="BAAAZH010000020">
    <property type="protein sequence ID" value="GAA4122369.1"/>
    <property type="molecule type" value="Genomic_DNA"/>
</dbReference>
<dbReference type="InterPro" id="IPR015020">
    <property type="entry name" value="Rv2525c-like_Glyco_Hydro-like"/>
</dbReference>
<dbReference type="RefSeq" id="WP_344734084.1">
    <property type="nucleotide sequence ID" value="NZ_BAAAZH010000020.1"/>
</dbReference>
<dbReference type="InterPro" id="IPR036365">
    <property type="entry name" value="PGBD-like_sf"/>
</dbReference>
<evidence type="ECO:0000259" key="3">
    <source>
        <dbReference type="Pfam" id="PF08924"/>
    </source>
</evidence>
<dbReference type="Gene3D" id="3.20.20.80">
    <property type="entry name" value="Glycosidases"/>
    <property type="match status" value="1"/>
</dbReference>
<dbReference type="Gene3D" id="1.10.101.10">
    <property type="entry name" value="PGBD-like superfamily/PGBD"/>
    <property type="match status" value="2"/>
</dbReference>
<dbReference type="InterPro" id="IPR017853">
    <property type="entry name" value="GH"/>
</dbReference>
<feature type="domain" description="Peptidoglycan binding-like" evidence="2">
    <location>
        <begin position="344"/>
        <end position="381"/>
    </location>
</feature>